<feature type="domain" description="Tr-type G" evidence="9">
    <location>
        <begin position="47"/>
        <end position="228"/>
    </location>
</feature>
<protein>
    <recommendedName>
        <fullName evidence="8">Translation factor GUF1 homolog, mitochondrial</fullName>
        <ecNumber evidence="8">3.6.5.n1</ecNumber>
    </recommendedName>
    <alternativeName>
        <fullName evidence="8">Elongation factor 4 homolog</fullName>
        <shortName evidence="8">EF-4</shortName>
    </alternativeName>
    <alternativeName>
        <fullName evidence="8">GTPase GUF1 homolog</fullName>
    </alternativeName>
    <alternativeName>
        <fullName evidence="8">Ribosomal back-translocase</fullName>
    </alternativeName>
</protein>
<dbReference type="Gene3D" id="2.40.30.10">
    <property type="entry name" value="Translation factors"/>
    <property type="match status" value="1"/>
</dbReference>
<evidence type="ECO:0000259" key="9">
    <source>
        <dbReference type="PROSITE" id="PS51722"/>
    </source>
</evidence>
<dbReference type="GO" id="GO:0005525">
    <property type="term" value="F:GTP binding"/>
    <property type="evidence" value="ECO:0007669"/>
    <property type="project" value="UniProtKB-UniRule"/>
</dbReference>
<dbReference type="FunFam" id="3.30.70.240:FF:000007">
    <property type="entry name" value="Translation factor GUF1, mitochondrial"/>
    <property type="match status" value="1"/>
</dbReference>
<comment type="similarity">
    <text evidence="8">Belongs to the GTP-binding elongation factor family. LepA subfamily.</text>
</comment>
<dbReference type="InterPro" id="IPR027417">
    <property type="entry name" value="P-loop_NTPase"/>
</dbReference>
<keyword evidence="7 8" id="KW-0472">Membrane</keyword>
<evidence type="ECO:0000256" key="3">
    <source>
        <dbReference type="ARBA" id="ARBA00022792"/>
    </source>
</evidence>
<dbReference type="NCBIfam" id="TIGR00231">
    <property type="entry name" value="small_GTP"/>
    <property type="match status" value="1"/>
</dbReference>
<keyword evidence="4 8" id="KW-0378">Hydrolase</keyword>
<dbReference type="InterPro" id="IPR035654">
    <property type="entry name" value="LepA_IV"/>
</dbReference>
<comment type="similarity">
    <text evidence="1">Belongs to the TRAFAC class translation factor GTPase superfamily. Classic translation factor GTPase family. LepA subfamily.</text>
</comment>
<dbReference type="HAMAP" id="MF_00071">
    <property type="entry name" value="LepA"/>
    <property type="match status" value="1"/>
</dbReference>
<reference evidence="10 11" key="1">
    <citation type="submission" date="2023-03" db="EMBL/GenBank/DDBJ databases">
        <title>Genome insight into feeding habits of ladybird beetles.</title>
        <authorList>
            <person name="Li H.-S."/>
            <person name="Huang Y.-H."/>
            <person name="Pang H."/>
        </authorList>
    </citation>
    <scope>NUCLEOTIDE SEQUENCE [LARGE SCALE GENOMIC DNA]</scope>
    <source>
        <strain evidence="10">SYSU_2023b</strain>
        <tissue evidence="10">Whole body</tissue>
    </source>
</reference>
<dbReference type="InterPro" id="IPR031157">
    <property type="entry name" value="G_TR_CS"/>
</dbReference>
<dbReference type="CDD" id="cd16260">
    <property type="entry name" value="EF4_III"/>
    <property type="match status" value="1"/>
</dbReference>
<dbReference type="NCBIfam" id="TIGR01393">
    <property type="entry name" value="lepA"/>
    <property type="match status" value="1"/>
</dbReference>
<dbReference type="AlphaFoldDB" id="A0AAW1U7U3"/>
<dbReference type="CDD" id="cd01890">
    <property type="entry name" value="LepA"/>
    <property type="match status" value="1"/>
</dbReference>
<dbReference type="InterPro" id="IPR013842">
    <property type="entry name" value="LepA_CTD"/>
</dbReference>
<dbReference type="PANTHER" id="PTHR43512:SF7">
    <property type="entry name" value="TRANSLATION FACTOR GUF1, MITOCHONDRIAL"/>
    <property type="match status" value="1"/>
</dbReference>
<dbReference type="FunFam" id="3.30.70.2570:FF:000001">
    <property type="entry name" value="Translation factor GUF1, mitochondrial"/>
    <property type="match status" value="1"/>
</dbReference>
<evidence type="ECO:0000256" key="6">
    <source>
        <dbReference type="ARBA" id="ARBA00023134"/>
    </source>
</evidence>
<evidence type="ECO:0000256" key="5">
    <source>
        <dbReference type="ARBA" id="ARBA00023128"/>
    </source>
</evidence>
<dbReference type="InterPro" id="IPR035647">
    <property type="entry name" value="EFG_III/V"/>
</dbReference>
<evidence type="ECO:0000313" key="11">
    <source>
        <dbReference type="Proteomes" id="UP001431783"/>
    </source>
</evidence>
<sequence>MFRNFVRIPKINVSKFKRKNFFSKQCRRSFCEAKSFENLDFVTVPIEQIRNFSIIAHIDHGKSTLADRLLEYTGAIKHNSGQHQVLDKLQVEKERGITVKAQSASIVYNYNGKPYILNLIDTPGHVDFSSEVSRSLSVCQGVILLVDANDGVQAQTVANFYLAFGKDLKIIPVLNKIDLKQANPDKVCEQLRTLFDIEPDEVLRISAKHGIGIKEVFEKIIKELPHPEVDRTGPFQALIYDSWFDKYRGALSLIYVNSGSAKIGDSISSCHTKKFYEVKTISVLRPEEENVKKIVAGQIGLVGCNVRNIKEAIIGDTLHLTSTPVSPLPGFTPPKSMVFAGIYPSTLSEYTDLRKAIEKLTLNDSAVSVDMDTSPALGQGWRLGFLGLLHLEVFSQRLQQEYGTEPIITAPSVTYLIKLKSTKETEKKGTNELYINNPINFPQSFNITETYEPMILGTIITPDTYLGAIVQLCQERRGVQVQALNIDNDRIMLQYQLPLCEVVLDFHDSLKSLSSGYCSFDYEDYGYQLSNLVKLNILLNSVPCEELSTIVHVSRAQLVGRQMVLKLKDLIPRQMIHIAIQASVNGKILARENIQPYRKDVTAKLYGGDVTRRMKLLAQQSAGKKKMKMIANISVPRNTFIDFLKK</sequence>
<comment type="subcellular location">
    <subcellularLocation>
        <location evidence="8">Mitochondrion inner membrane</location>
        <topology evidence="8">Peripheral membrane protein</topology>
        <orientation evidence="8">Matrix side</orientation>
    </subcellularLocation>
</comment>
<dbReference type="InterPro" id="IPR009000">
    <property type="entry name" value="Transl_B-barrel_sf"/>
</dbReference>
<dbReference type="Gene3D" id="3.30.70.240">
    <property type="match status" value="1"/>
</dbReference>
<dbReference type="CDD" id="cd03709">
    <property type="entry name" value="lepA_C"/>
    <property type="match status" value="1"/>
</dbReference>
<keyword evidence="2 8" id="KW-0547">Nucleotide-binding</keyword>
<dbReference type="PROSITE" id="PS00301">
    <property type="entry name" value="G_TR_1"/>
    <property type="match status" value="1"/>
</dbReference>
<dbReference type="GO" id="GO:0005759">
    <property type="term" value="C:mitochondrial matrix"/>
    <property type="evidence" value="ECO:0007669"/>
    <property type="project" value="UniProtKB-UniRule"/>
</dbReference>
<dbReference type="Gene3D" id="3.40.50.300">
    <property type="entry name" value="P-loop containing nucleotide triphosphate hydrolases"/>
    <property type="match status" value="1"/>
</dbReference>
<feature type="binding site" evidence="8">
    <location>
        <begin position="56"/>
        <end position="63"/>
    </location>
    <ligand>
        <name>GTP</name>
        <dbReference type="ChEBI" id="CHEBI:37565"/>
    </ligand>
</feature>
<comment type="caution">
    <text evidence="10">The sequence shown here is derived from an EMBL/GenBank/DDBJ whole genome shotgun (WGS) entry which is preliminary data.</text>
</comment>
<keyword evidence="3 8" id="KW-0999">Mitochondrion inner membrane</keyword>
<keyword evidence="11" id="KW-1185">Reference proteome</keyword>
<evidence type="ECO:0000256" key="7">
    <source>
        <dbReference type="ARBA" id="ARBA00023136"/>
    </source>
</evidence>
<dbReference type="InterPro" id="IPR000795">
    <property type="entry name" value="T_Tr_GTP-bd_dom"/>
</dbReference>
<dbReference type="FunFam" id="2.40.30.10:FF:000015">
    <property type="entry name" value="Translation factor GUF1, mitochondrial"/>
    <property type="match status" value="1"/>
</dbReference>
<feature type="binding site" evidence="8">
    <location>
        <begin position="175"/>
        <end position="178"/>
    </location>
    <ligand>
        <name>GTP</name>
        <dbReference type="ChEBI" id="CHEBI:37565"/>
    </ligand>
</feature>
<dbReference type="Pfam" id="PF06421">
    <property type="entry name" value="LepA_C"/>
    <property type="match status" value="1"/>
</dbReference>
<evidence type="ECO:0000313" key="10">
    <source>
        <dbReference type="EMBL" id="KAK9876648.1"/>
    </source>
</evidence>
<proteinExistence type="inferred from homology"/>
<dbReference type="PROSITE" id="PS51722">
    <property type="entry name" value="G_TR_2"/>
    <property type="match status" value="1"/>
</dbReference>
<dbReference type="SUPFAM" id="SSF50447">
    <property type="entry name" value="Translation proteins"/>
    <property type="match status" value="1"/>
</dbReference>
<evidence type="ECO:0000256" key="1">
    <source>
        <dbReference type="ARBA" id="ARBA00005454"/>
    </source>
</evidence>
<dbReference type="InterPro" id="IPR038363">
    <property type="entry name" value="LepA_C_sf"/>
</dbReference>
<dbReference type="EC" id="3.6.5.n1" evidence="8"/>
<dbReference type="SUPFAM" id="SSF52540">
    <property type="entry name" value="P-loop containing nucleoside triphosphate hydrolases"/>
    <property type="match status" value="1"/>
</dbReference>
<comment type="catalytic activity">
    <reaction evidence="8">
        <text>GTP + H2O = GDP + phosphate + H(+)</text>
        <dbReference type="Rhea" id="RHEA:19669"/>
        <dbReference type="ChEBI" id="CHEBI:15377"/>
        <dbReference type="ChEBI" id="CHEBI:15378"/>
        <dbReference type="ChEBI" id="CHEBI:37565"/>
        <dbReference type="ChEBI" id="CHEBI:43474"/>
        <dbReference type="ChEBI" id="CHEBI:58189"/>
        <dbReference type="EC" id="3.6.5.n1"/>
    </reaction>
</comment>
<dbReference type="Pfam" id="PF00009">
    <property type="entry name" value="GTP_EFTU"/>
    <property type="match status" value="1"/>
</dbReference>
<organism evidence="10 11">
    <name type="scientific">Henosepilachna vigintioctopunctata</name>
    <dbReference type="NCBI Taxonomy" id="420089"/>
    <lineage>
        <taxon>Eukaryota</taxon>
        <taxon>Metazoa</taxon>
        <taxon>Ecdysozoa</taxon>
        <taxon>Arthropoda</taxon>
        <taxon>Hexapoda</taxon>
        <taxon>Insecta</taxon>
        <taxon>Pterygota</taxon>
        <taxon>Neoptera</taxon>
        <taxon>Endopterygota</taxon>
        <taxon>Coleoptera</taxon>
        <taxon>Polyphaga</taxon>
        <taxon>Cucujiformia</taxon>
        <taxon>Coccinelloidea</taxon>
        <taxon>Coccinellidae</taxon>
        <taxon>Epilachninae</taxon>
        <taxon>Epilachnini</taxon>
        <taxon>Henosepilachna</taxon>
    </lineage>
</organism>
<keyword evidence="6 8" id="KW-0342">GTP-binding</keyword>
<dbReference type="Gene3D" id="3.30.70.870">
    <property type="entry name" value="Elongation Factor G (Translational Gtpase), domain 3"/>
    <property type="match status" value="1"/>
</dbReference>
<dbReference type="Proteomes" id="UP001431783">
    <property type="component" value="Unassembled WGS sequence"/>
</dbReference>
<dbReference type="GO" id="GO:0003924">
    <property type="term" value="F:GTPase activity"/>
    <property type="evidence" value="ECO:0007669"/>
    <property type="project" value="UniProtKB-UniRule"/>
</dbReference>
<dbReference type="Gene3D" id="3.30.70.2570">
    <property type="entry name" value="Elongation factor 4, C-terminal domain"/>
    <property type="match status" value="1"/>
</dbReference>
<keyword evidence="5 8" id="KW-0496">Mitochondrion</keyword>
<feature type="binding site" evidence="8">
    <location>
        <begin position="121"/>
        <end position="125"/>
    </location>
    <ligand>
        <name>GTP</name>
        <dbReference type="ChEBI" id="CHEBI:37565"/>
    </ligand>
</feature>
<dbReference type="FunFam" id="3.30.70.870:FF:000004">
    <property type="entry name" value="Translation factor GUF1, mitochondrial"/>
    <property type="match status" value="1"/>
</dbReference>
<dbReference type="InterPro" id="IPR005225">
    <property type="entry name" value="Small_GTP-bd"/>
</dbReference>
<dbReference type="InterPro" id="IPR000640">
    <property type="entry name" value="EFG_V-like"/>
</dbReference>
<dbReference type="GO" id="GO:0045727">
    <property type="term" value="P:positive regulation of translation"/>
    <property type="evidence" value="ECO:0007669"/>
    <property type="project" value="UniProtKB-UniRule"/>
</dbReference>
<dbReference type="GO" id="GO:0005743">
    <property type="term" value="C:mitochondrial inner membrane"/>
    <property type="evidence" value="ECO:0007669"/>
    <property type="project" value="UniProtKB-SubCell"/>
</dbReference>
<name>A0AAW1U7U3_9CUCU</name>
<evidence type="ECO:0000256" key="4">
    <source>
        <dbReference type="ARBA" id="ARBA00022801"/>
    </source>
</evidence>
<dbReference type="FunFam" id="3.40.50.300:FF:000078">
    <property type="entry name" value="Elongation factor 4"/>
    <property type="match status" value="1"/>
</dbReference>
<dbReference type="PANTHER" id="PTHR43512">
    <property type="entry name" value="TRANSLATION FACTOR GUF1-RELATED"/>
    <property type="match status" value="1"/>
</dbReference>
<evidence type="ECO:0000256" key="2">
    <source>
        <dbReference type="ARBA" id="ARBA00022741"/>
    </source>
</evidence>
<dbReference type="SUPFAM" id="SSF54980">
    <property type="entry name" value="EF-G C-terminal domain-like"/>
    <property type="match status" value="2"/>
</dbReference>
<evidence type="ECO:0000256" key="8">
    <source>
        <dbReference type="HAMAP-Rule" id="MF_03137"/>
    </source>
</evidence>
<keyword evidence="8" id="KW-0648">Protein biosynthesis</keyword>
<dbReference type="GO" id="GO:0097177">
    <property type="term" value="F:mitochondrial ribosome binding"/>
    <property type="evidence" value="ECO:0007669"/>
    <property type="project" value="TreeGrafter"/>
</dbReference>
<dbReference type="Pfam" id="PF00679">
    <property type="entry name" value="EFG_C"/>
    <property type="match status" value="1"/>
</dbReference>
<comment type="function">
    <text evidence="8">Promotes mitochondrial protein synthesis. May act as a fidelity factor of the translation reaction, by catalyzing a one-codon backward translocation of tRNAs on improperly translocated ribosomes. Binds to mitochondrial ribosomes in a GTP-dependent manner.</text>
</comment>
<dbReference type="GO" id="GO:0006412">
    <property type="term" value="P:translation"/>
    <property type="evidence" value="ECO:0007669"/>
    <property type="project" value="UniProtKB-KW"/>
</dbReference>
<accession>A0AAW1U7U3</accession>
<dbReference type="InterPro" id="IPR006297">
    <property type="entry name" value="EF-4"/>
</dbReference>
<dbReference type="EMBL" id="JARQZJ010000037">
    <property type="protein sequence ID" value="KAK9876648.1"/>
    <property type="molecule type" value="Genomic_DNA"/>
</dbReference>
<dbReference type="PRINTS" id="PR00315">
    <property type="entry name" value="ELONGATNFCT"/>
</dbReference>
<gene>
    <name evidence="10" type="ORF">WA026_014025</name>
</gene>